<dbReference type="EMBL" id="UZAN01051558">
    <property type="protein sequence ID" value="VDP88985.1"/>
    <property type="molecule type" value="Genomic_DNA"/>
</dbReference>
<keyword evidence="3" id="KW-1185">Reference proteome</keyword>
<evidence type="ECO:0000313" key="4">
    <source>
        <dbReference type="WBParaSite" id="ECPE_0001184401-mRNA-1"/>
    </source>
</evidence>
<feature type="compositionally biased region" description="Acidic residues" evidence="1">
    <location>
        <begin position="290"/>
        <end position="300"/>
    </location>
</feature>
<dbReference type="OrthoDB" id="433738at2759"/>
<dbReference type="AlphaFoldDB" id="A0A183AXX4"/>
<sequence>MRTIMPKFHKIVIETGCDKPREHDRVVVQLAVQLNGEVKIAGQVLTFDLGHAEDFGAVKFVDHVVETMGLGEQCTVSVPVSVALTESERKQWGVDTCLPQDELFLTFRLHDIQKAKQYVRAFRTYKLGIGFLRGSVIVQPPVSRDTPLTNVPAESNEARQLLVLCFSNAALCLLHLVSLMNASSDVNHTNGVLSDSARQMVLLCVEYCTRATELDPTYAKSWFRLAKSDDEDDEDAIEKLPISVWSNHLAANMMSLHEELEAFGEKMPEPNMSRSSRRGHRTNSRLSTIQDEDSEMGEMV</sequence>
<proteinExistence type="predicted"/>
<evidence type="ECO:0000256" key="1">
    <source>
        <dbReference type="SAM" id="MobiDB-lite"/>
    </source>
</evidence>
<evidence type="ECO:0000313" key="2">
    <source>
        <dbReference type="EMBL" id="VDP88985.1"/>
    </source>
</evidence>
<reference evidence="4" key="1">
    <citation type="submission" date="2016-06" db="UniProtKB">
        <authorList>
            <consortium name="WormBaseParasite"/>
        </authorList>
    </citation>
    <scope>IDENTIFICATION</scope>
</reference>
<accession>A0A183AXX4</accession>
<gene>
    <name evidence="2" type="ORF">ECPE_LOCUS11809</name>
</gene>
<reference evidence="2 3" key="2">
    <citation type="submission" date="2018-11" db="EMBL/GenBank/DDBJ databases">
        <authorList>
            <consortium name="Pathogen Informatics"/>
        </authorList>
    </citation>
    <scope>NUCLEOTIDE SEQUENCE [LARGE SCALE GENOMIC DNA]</scope>
    <source>
        <strain evidence="2 3">Egypt</strain>
    </source>
</reference>
<feature type="region of interest" description="Disordered" evidence="1">
    <location>
        <begin position="267"/>
        <end position="300"/>
    </location>
</feature>
<dbReference type="Gene3D" id="3.10.50.40">
    <property type="match status" value="1"/>
</dbReference>
<protein>
    <submittedName>
        <fullName evidence="4">Peptidylprolyl isomerase</fullName>
    </submittedName>
</protein>
<dbReference type="Proteomes" id="UP000272942">
    <property type="component" value="Unassembled WGS sequence"/>
</dbReference>
<name>A0A183AXX4_9TREM</name>
<dbReference type="WBParaSite" id="ECPE_0001184401-mRNA-1">
    <property type="protein sequence ID" value="ECPE_0001184401-mRNA-1"/>
    <property type="gene ID" value="ECPE_0001184401"/>
</dbReference>
<evidence type="ECO:0000313" key="3">
    <source>
        <dbReference type="Proteomes" id="UP000272942"/>
    </source>
</evidence>
<dbReference type="GO" id="GO:0003755">
    <property type="term" value="F:peptidyl-prolyl cis-trans isomerase activity"/>
    <property type="evidence" value="ECO:0007669"/>
    <property type="project" value="InterPro"/>
</dbReference>
<dbReference type="Gene3D" id="1.25.40.10">
    <property type="entry name" value="Tetratricopeptide repeat domain"/>
    <property type="match status" value="1"/>
</dbReference>
<dbReference type="InterPro" id="IPR011990">
    <property type="entry name" value="TPR-like_helical_dom_sf"/>
</dbReference>
<dbReference type="InterPro" id="IPR046357">
    <property type="entry name" value="PPIase_dom_sf"/>
</dbReference>
<organism evidence="4">
    <name type="scientific">Echinostoma caproni</name>
    <dbReference type="NCBI Taxonomy" id="27848"/>
    <lineage>
        <taxon>Eukaryota</taxon>
        <taxon>Metazoa</taxon>
        <taxon>Spiralia</taxon>
        <taxon>Lophotrochozoa</taxon>
        <taxon>Platyhelminthes</taxon>
        <taxon>Trematoda</taxon>
        <taxon>Digenea</taxon>
        <taxon>Plagiorchiida</taxon>
        <taxon>Echinostomata</taxon>
        <taxon>Echinostomatoidea</taxon>
        <taxon>Echinostomatidae</taxon>
        <taxon>Echinostoma</taxon>
    </lineage>
</organism>